<dbReference type="InterPro" id="IPR036393">
    <property type="entry name" value="AceGlu_kinase-like_sf"/>
</dbReference>
<dbReference type="Gene3D" id="1.10.10.60">
    <property type="entry name" value="Homeodomain-like"/>
    <property type="match status" value="1"/>
</dbReference>
<dbReference type="Gene3D" id="3.30.40.10">
    <property type="entry name" value="Zinc/RING finger domain, C3HC4 (zinc finger)"/>
    <property type="match status" value="1"/>
</dbReference>
<keyword evidence="6 11" id="KW-0863">Zinc-finger</keyword>
<dbReference type="EC" id="2.7.4.22" evidence="4"/>
<dbReference type="CDD" id="cd04254">
    <property type="entry name" value="AAK_UMPK-PyrH-Ec"/>
    <property type="match status" value="1"/>
</dbReference>
<dbReference type="InterPro" id="IPR019787">
    <property type="entry name" value="Znf_PHD-finger"/>
</dbReference>
<dbReference type="InterPro" id="IPR015963">
    <property type="entry name" value="Uridylate_kinase_bac"/>
</dbReference>
<dbReference type="FunFam" id="3.40.1160.10:FF:000028">
    <property type="entry name" value="Uridylate kinase isoform A"/>
    <property type="match status" value="1"/>
</dbReference>
<dbReference type="FunFam" id="1.10.10.60:FF:000238">
    <property type="entry name" value="Aspartate/glutamate/uridylate kinase family protein"/>
    <property type="match status" value="1"/>
</dbReference>
<dbReference type="InterPro" id="IPR013083">
    <property type="entry name" value="Znf_RING/FYVE/PHD"/>
</dbReference>
<comment type="pathway">
    <text evidence="2">Pyrimidine metabolism; CTP biosynthesis via de novo pathway; UDP from UMP (UMPK route): step 1/1.</text>
</comment>
<dbReference type="InterPro" id="IPR011011">
    <property type="entry name" value="Znf_FYVE_PHD"/>
</dbReference>
<dbReference type="GO" id="GO:0005737">
    <property type="term" value="C:cytoplasm"/>
    <property type="evidence" value="ECO:0007669"/>
    <property type="project" value="InterPro"/>
</dbReference>
<evidence type="ECO:0000256" key="9">
    <source>
        <dbReference type="ARBA" id="ARBA00023242"/>
    </source>
</evidence>
<dbReference type="InterPro" id="IPR044822">
    <property type="entry name" value="Myb_DNA-bind_4"/>
</dbReference>
<comment type="caution">
    <text evidence="15">The sequence shown here is derived from an EMBL/GenBank/DDBJ whole genome shotgun (WGS) entry which is preliminary data.</text>
</comment>
<dbReference type="Pfam" id="PF16135">
    <property type="entry name" value="TDBD"/>
    <property type="match status" value="1"/>
</dbReference>
<dbReference type="PANTHER" id="PTHR42833">
    <property type="entry name" value="URIDYLATE KINASE"/>
    <property type="match status" value="1"/>
</dbReference>
<keyword evidence="9" id="KW-0539">Nucleus</keyword>
<evidence type="ECO:0000256" key="12">
    <source>
        <dbReference type="SAM" id="Coils"/>
    </source>
</evidence>
<feature type="coiled-coil region" evidence="12">
    <location>
        <begin position="178"/>
        <end position="205"/>
    </location>
</feature>
<evidence type="ECO:0000256" key="11">
    <source>
        <dbReference type="PROSITE-ProRule" id="PRU00146"/>
    </source>
</evidence>
<dbReference type="InterPro" id="IPR032308">
    <property type="entry name" value="TDBD"/>
</dbReference>
<comment type="subcellular location">
    <subcellularLocation>
        <location evidence="1">Nucleus</location>
    </subcellularLocation>
</comment>
<evidence type="ECO:0000256" key="6">
    <source>
        <dbReference type="ARBA" id="ARBA00022771"/>
    </source>
</evidence>
<dbReference type="CDD" id="cd15489">
    <property type="entry name" value="PHD_SF"/>
    <property type="match status" value="1"/>
</dbReference>
<dbReference type="EMBL" id="CAKMRJ010005745">
    <property type="protein sequence ID" value="CAH1452105.1"/>
    <property type="molecule type" value="Genomic_DNA"/>
</dbReference>
<feature type="region of interest" description="Disordered" evidence="13">
    <location>
        <begin position="82"/>
        <end position="134"/>
    </location>
</feature>
<sequence>MASCDDEFVLIGDDSTTNSHQTNPRFHHHLSTTAHLLASKGPPFNELPPPGATHDGVLQASGEGYSDHAFGSQPMVVVTYENESDPNRSGISAARNEKRSDCEDLSDGGTPFSYNKKSKVAGSSSGNGGEYRKDREEWSDTAIAFLLDAYLEKFMQLNRGNLRVRDWEEVAAVVSERCENQSKSVEQCKNKVDNLKKRYKLERHRVMNNNGGNTTSHWPWYQKMEQIVGNSLPLKPALDEDKSVGGINSSVRQSKRYTTATSSPNNHQITNMEPKSVTNPRWRRVVFKISGSAFTGTDSQNIDPKVVMLIAREVSIACHIGIEVAIVVGGRNFFCGDTWVTSNGLDRTSAYQIGMMATVMNSILLQSTLEKLGVVTRVQSSFCMPEVSEPYNKQRAIRHLEKGRVVIFGGIGAGTGNPLFSTDTAAALRASEIHADVVIKGSSLHGIYDCATGESEYEHISFREFASRGVALMDMMAVTFCQENGIPVVMFNLDEVGNISRALSGEHIACGSLIHHQDHHDLDVSSSIIEEGTKQDTKLVNSDESVISNSRPKKRIRIEDVKSSYFRQQSEESVGNSNDSGIVDDDEKKEGILRNRPGKALREIKKLKESGKKRKEFKPKKRIRKVKPSSVSRRCLLSSLIQRKIVLSGSRVAYLNRLDDHIMASGRIYEKGIQCDCCNMFFLLSKFESHAGSTYRRPSARIFLDDGRSLLDCQTQLNLETEVDTVTKSTKSSDHAISGQDEFCSFCNDGGDLLLCDSCTSSYHSSFIGLNGVSDSEYWFCPSCCCGICLQGHDHDRITCEQCERHFHIDCLKKEGLSMSSDGNKTFCSKKCEGISSGLMGISGISIPLTTNNLSWSLLKMVSDDNNIKEEYTETYSKLNLALEVMNECFEPVQHPSDSQKLFVYSFFDPFHLQPIEVLETLERSNYGEEV</sequence>
<proteinExistence type="inferred from homology"/>
<evidence type="ECO:0000256" key="8">
    <source>
        <dbReference type="ARBA" id="ARBA00022975"/>
    </source>
</evidence>
<evidence type="ECO:0000313" key="15">
    <source>
        <dbReference type="EMBL" id="CAH1452105.1"/>
    </source>
</evidence>
<name>A0AAU9PNZ4_9ASTR</name>
<dbReference type="GO" id="GO:0008270">
    <property type="term" value="F:zinc ion binding"/>
    <property type="evidence" value="ECO:0007669"/>
    <property type="project" value="UniProtKB-KW"/>
</dbReference>
<dbReference type="Pfam" id="PF00628">
    <property type="entry name" value="PHD"/>
    <property type="match status" value="1"/>
</dbReference>
<dbReference type="SUPFAM" id="SSF57903">
    <property type="entry name" value="FYVE/PHD zinc finger"/>
    <property type="match status" value="1"/>
</dbReference>
<evidence type="ECO:0000256" key="1">
    <source>
        <dbReference type="ARBA" id="ARBA00004123"/>
    </source>
</evidence>
<dbReference type="HAMAP" id="MF_01220_B">
    <property type="entry name" value="PyrH_B"/>
    <property type="match status" value="1"/>
</dbReference>
<keyword evidence="5" id="KW-0479">Metal-binding</keyword>
<dbReference type="InterPro" id="IPR001965">
    <property type="entry name" value="Znf_PHD"/>
</dbReference>
<dbReference type="GO" id="GO:0033862">
    <property type="term" value="F:UMP kinase activity"/>
    <property type="evidence" value="ECO:0007669"/>
    <property type="project" value="UniProtKB-EC"/>
</dbReference>
<reference evidence="15 16" key="1">
    <citation type="submission" date="2022-01" db="EMBL/GenBank/DDBJ databases">
        <authorList>
            <person name="Xiong W."/>
            <person name="Schranz E."/>
        </authorList>
    </citation>
    <scope>NUCLEOTIDE SEQUENCE [LARGE SCALE GENOMIC DNA]</scope>
</reference>
<dbReference type="Proteomes" id="UP001157418">
    <property type="component" value="Unassembled WGS sequence"/>
</dbReference>
<dbReference type="SMART" id="SM00249">
    <property type="entry name" value="PHD"/>
    <property type="match status" value="2"/>
</dbReference>
<dbReference type="PROSITE" id="PS50016">
    <property type="entry name" value="ZF_PHD_2"/>
    <property type="match status" value="1"/>
</dbReference>
<keyword evidence="7" id="KW-0862">Zinc</keyword>
<feature type="region of interest" description="Disordered" evidence="13">
    <location>
        <begin position="38"/>
        <end position="65"/>
    </location>
</feature>
<protein>
    <recommendedName>
        <fullName evidence="4">UMP kinase</fullName>
        <ecNumber evidence="4">2.7.4.22</ecNumber>
    </recommendedName>
    <alternativeName>
        <fullName evidence="10">Uridine monophosphate kinase</fullName>
    </alternativeName>
</protein>
<accession>A0AAU9PNZ4</accession>
<evidence type="ECO:0000313" key="16">
    <source>
        <dbReference type="Proteomes" id="UP001157418"/>
    </source>
</evidence>
<evidence type="ECO:0000256" key="4">
    <source>
        <dbReference type="ARBA" id="ARBA00012899"/>
    </source>
</evidence>
<dbReference type="Gene3D" id="3.40.1160.10">
    <property type="entry name" value="Acetylglutamate kinase-like"/>
    <property type="match status" value="1"/>
</dbReference>
<dbReference type="Pfam" id="PF00696">
    <property type="entry name" value="AA_kinase"/>
    <property type="match status" value="1"/>
</dbReference>
<keyword evidence="8" id="KW-0665">Pyrimidine biosynthesis</keyword>
<dbReference type="GO" id="GO:0006225">
    <property type="term" value="P:UDP biosynthetic process"/>
    <property type="evidence" value="ECO:0007669"/>
    <property type="project" value="TreeGrafter"/>
</dbReference>
<evidence type="ECO:0000256" key="10">
    <source>
        <dbReference type="ARBA" id="ARBA00032092"/>
    </source>
</evidence>
<gene>
    <name evidence="15" type="ORF">LVIROSA_LOCUS37426</name>
</gene>
<keyword evidence="16" id="KW-1185">Reference proteome</keyword>
<organism evidence="15 16">
    <name type="scientific">Lactuca virosa</name>
    <dbReference type="NCBI Taxonomy" id="75947"/>
    <lineage>
        <taxon>Eukaryota</taxon>
        <taxon>Viridiplantae</taxon>
        <taxon>Streptophyta</taxon>
        <taxon>Embryophyta</taxon>
        <taxon>Tracheophyta</taxon>
        <taxon>Spermatophyta</taxon>
        <taxon>Magnoliopsida</taxon>
        <taxon>eudicotyledons</taxon>
        <taxon>Gunneridae</taxon>
        <taxon>Pentapetalae</taxon>
        <taxon>asterids</taxon>
        <taxon>campanulids</taxon>
        <taxon>Asterales</taxon>
        <taxon>Asteraceae</taxon>
        <taxon>Cichorioideae</taxon>
        <taxon>Cichorieae</taxon>
        <taxon>Lactucinae</taxon>
        <taxon>Lactuca</taxon>
    </lineage>
</organism>
<evidence type="ECO:0000256" key="3">
    <source>
        <dbReference type="ARBA" id="ARBA00007614"/>
    </source>
</evidence>
<dbReference type="PANTHER" id="PTHR42833:SF1">
    <property type="entry name" value="UMP KINASE"/>
    <property type="match status" value="1"/>
</dbReference>
<feature type="domain" description="PHD-type" evidence="14">
    <location>
        <begin position="741"/>
        <end position="787"/>
    </location>
</feature>
<evidence type="ECO:0000256" key="5">
    <source>
        <dbReference type="ARBA" id="ARBA00022723"/>
    </source>
</evidence>
<evidence type="ECO:0000256" key="2">
    <source>
        <dbReference type="ARBA" id="ARBA00004791"/>
    </source>
</evidence>
<evidence type="ECO:0000256" key="7">
    <source>
        <dbReference type="ARBA" id="ARBA00022833"/>
    </source>
</evidence>
<evidence type="ECO:0000256" key="13">
    <source>
        <dbReference type="SAM" id="MobiDB-lite"/>
    </source>
</evidence>
<evidence type="ECO:0000259" key="14">
    <source>
        <dbReference type="PROSITE" id="PS50016"/>
    </source>
</evidence>
<dbReference type="InterPro" id="IPR001048">
    <property type="entry name" value="Asp/Glu/Uridylate_kinase"/>
</dbReference>
<dbReference type="Pfam" id="PF13837">
    <property type="entry name" value="Myb_DNA-bind_4"/>
    <property type="match status" value="1"/>
</dbReference>
<dbReference type="GO" id="GO:0005634">
    <property type="term" value="C:nucleus"/>
    <property type="evidence" value="ECO:0007669"/>
    <property type="project" value="UniProtKB-SubCell"/>
</dbReference>
<keyword evidence="12" id="KW-0175">Coiled coil</keyword>
<dbReference type="AlphaFoldDB" id="A0AAU9PNZ4"/>
<comment type="similarity">
    <text evidence="3">Belongs to the UMP kinase family.</text>
</comment>
<dbReference type="SUPFAM" id="SSF53633">
    <property type="entry name" value="Carbamate kinase-like"/>
    <property type="match status" value="1"/>
</dbReference>